<dbReference type="Pfam" id="PF14594">
    <property type="entry name" value="Sipho_Gp37"/>
    <property type="match status" value="1"/>
</dbReference>
<keyword evidence="3" id="KW-1185">Reference proteome</keyword>
<evidence type="ECO:0000313" key="2">
    <source>
        <dbReference type="EMBL" id="KXP00911.1"/>
    </source>
</evidence>
<comment type="caution">
    <text evidence="2">The sequence shown here is derived from an EMBL/GenBank/DDBJ whole genome shotgun (WGS) entry which is preliminary data.</text>
</comment>
<feature type="domain" description="Gp28/Gp37-like" evidence="1">
    <location>
        <begin position="33"/>
        <end position="515"/>
    </location>
</feature>
<dbReference type="InterPro" id="IPR029432">
    <property type="entry name" value="Gp28/Gp37-like_dom"/>
</dbReference>
<reference evidence="2 3" key="1">
    <citation type="submission" date="2016-02" db="EMBL/GenBank/DDBJ databases">
        <authorList>
            <person name="Teng J.L."/>
            <person name="Tang Y."/>
            <person name="Huang Y."/>
            <person name="Guo F."/>
            <person name="Wei W."/>
            <person name="Chen J.H."/>
            <person name="Wong S.Y."/>
            <person name="Lau S.K."/>
            <person name="Woo P.C."/>
        </authorList>
    </citation>
    <scope>NUCLEOTIDE SEQUENCE [LARGE SCALE GENOMIC DNA]</scope>
    <source>
        <strain evidence="2 3">JCM 13375</strain>
    </source>
</reference>
<evidence type="ECO:0000313" key="3">
    <source>
        <dbReference type="Proteomes" id="UP000070409"/>
    </source>
</evidence>
<gene>
    <name evidence="2" type="ORF">AXK61_12950</name>
</gene>
<dbReference type="Proteomes" id="UP000070409">
    <property type="component" value="Unassembled WGS sequence"/>
</dbReference>
<name>A0A137ZRU7_9ACTN</name>
<dbReference type="EMBL" id="LSRE01000002">
    <property type="protein sequence ID" value="KXP00911.1"/>
    <property type="molecule type" value="Genomic_DNA"/>
</dbReference>
<proteinExistence type="predicted"/>
<evidence type="ECO:0000259" key="1">
    <source>
        <dbReference type="Pfam" id="PF14594"/>
    </source>
</evidence>
<protein>
    <recommendedName>
        <fullName evidence="1">Gp28/Gp37-like domain-containing protein</fullName>
    </recommendedName>
</protein>
<accession>A0A137ZRU7</accession>
<sequence length="544" mass="60610">MTAPALLEPDQVRASLLTVCADMVRQAHAPRKIWIYDKNWTERTRIFGEISGKFVHKLNDSGEGELELFGDHPIRDWVVDELGEDEDLHIVVETAGVRWSGKCTTITEEDRDNGFSYLKLQFISEFEHVKKIVTYCNPFLPAEVQWPKIWATAGPAASTSLIAIFLNLLRRFALPWTFSDNILDPGSWVANLNPENWPIIIKPIDVLQDTSMWAVMATRFGLLYDMILPTLKDAGLQLKAERWLPGDPQPAEDWYTLEKPTLVLSIENKSGYRGLTGTVLDGLAYLVLQITEDFINETAQEIQGVPNPSEYSRPGWKGSLKDFPWVNFRNIKRTHGISGVKSKATTIHKASASAVVTGGKSPQWVNSGLKLLLNATLGYLGQVIGNPNIFVDIVYPQVEDVILAFDRIPNPFRQTRMGLNGPPFGEVWEASGGTGFSLSALQSVRTGFWKSRAYTSTKVEVENGAPYLIGQHFGLGDRVATEVGRSGWYYVDQVYTVEDSWSRTQDPIFQVSIGNDHLEDTPGALLARQVANIRSVVQALGVSS</sequence>
<dbReference type="RefSeq" id="WP_068743695.1">
    <property type="nucleotide sequence ID" value="NZ_LSRE01000002.1"/>
</dbReference>
<organism evidence="2 3">
    <name type="scientific">Tsukamurella pseudospumae</name>
    <dbReference type="NCBI Taxonomy" id="239498"/>
    <lineage>
        <taxon>Bacteria</taxon>
        <taxon>Bacillati</taxon>
        <taxon>Actinomycetota</taxon>
        <taxon>Actinomycetes</taxon>
        <taxon>Mycobacteriales</taxon>
        <taxon>Tsukamurellaceae</taxon>
        <taxon>Tsukamurella</taxon>
    </lineage>
</organism>